<dbReference type="PANTHER" id="PTHR46344:SF19">
    <property type="entry name" value="F-BOX DOMAIN-CONTAINING PROTEIN"/>
    <property type="match status" value="1"/>
</dbReference>
<evidence type="ECO:0000256" key="1">
    <source>
        <dbReference type="ARBA" id="ARBA00022441"/>
    </source>
</evidence>
<dbReference type="PANTHER" id="PTHR46344">
    <property type="entry name" value="OS02G0202900 PROTEIN"/>
    <property type="match status" value="1"/>
</dbReference>
<keyword evidence="2" id="KW-0677">Repeat</keyword>
<proteinExistence type="predicted"/>
<reference evidence="3 4" key="1">
    <citation type="submission" date="2024-02" db="EMBL/GenBank/DDBJ databases">
        <authorList>
            <person name="Chen Y."/>
            <person name="Shah S."/>
            <person name="Dougan E. K."/>
            <person name="Thang M."/>
            <person name="Chan C."/>
        </authorList>
    </citation>
    <scope>NUCLEOTIDE SEQUENCE [LARGE SCALE GENOMIC DNA]</scope>
</reference>
<organism evidence="3 4">
    <name type="scientific">Durusdinium trenchii</name>
    <dbReference type="NCBI Taxonomy" id="1381693"/>
    <lineage>
        <taxon>Eukaryota</taxon>
        <taxon>Sar</taxon>
        <taxon>Alveolata</taxon>
        <taxon>Dinophyceae</taxon>
        <taxon>Suessiales</taxon>
        <taxon>Symbiodiniaceae</taxon>
        <taxon>Durusdinium</taxon>
    </lineage>
</organism>
<evidence type="ECO:0000313" key="4">
    <source>
        <dbReference type="Proteomes" id="UP001642484"/>
    </source>
</evidence>
<dbReference type="InterPro" id="IPR015915">
    <property type="entry name" value="Kelch-typ_b-propeller"/>
</dbReference>
<dbReference type="Pfam" id="PF01344">
    <property type="entry name" value="Kelch_1"/>
    <property type="match status" value="2"/>
</dbReference>
<comment type="caution">
    <text evidence="3">The sequence shown here is derived from an EMBL/GenBank/DDBJ whole genome shotgun (WGS) entry which is preliminary data.</text>
</comment>
<name>A0ABP0MJN1_9DINO</name>
<dbReference type="EMBL" id="CAXAMN010017335">
    <property type="protein sequence ID" value="CAK9050319.1"/>
    <property type="molecule type" value="Genomic_DNA"/>
</dbReference>
<protein>
    <submittedName>
        <fullName evidence="3">Uncharacterized protein</fullName>
    </submittedName>
</protein>
<dbReference type="Proteomes" id="UP001642484">
    <property type="component" value="Unassembled WGS sequence"/>
</dbReference>
<dbReference type="SUPFAM" id="SSF117281">
    <property type="entry name" value="Kelch motif"/>
    <property type="match status" value="2"/>
</dbReference>
<dbReference type="InterPro" id="IPR006652">
    <property type="entry name" value="Kelch_1"/>
</dbReference>
<dbReference type="Gene3D" id="2.120.10.80">
    <property type="entry name" value="Kelch-type beta propeller"/>
    <property type="match status" value="2"/>
</dbReference>
<keyword evidence="1" id="KW-0880">Kelch repeat</keyword>
<evidence type="ECO:0000313" key="3">
    <source>
        <dbReference type="EMBL" id="CAK9050319.1"/>
    </source>
</evidence>
<dbReference type="Pfam" id="PF24681">
    <property type="entry name" value="Kelch_KLHDC2_KLHL20_DRC7"/>
    <property type="match status" value="1"/>
</dbReference>
<gene>
    <name evidence="3" type="ORF">CCMP2556_LOCUS25662</name>
</gene>
<sequence>MARQGLQPSLLATGDASASQPVAQDLAMALAKRLISEENLGRAGLASSVYNGQAFIFGGHNGQKPLKTVESFRPLEDAKDPGEWKEVPAMLARRTYATACELEGKIYVVGGSADGRTLNTFEVLDPESNEWDQWFTKPPMGTKRTMHGAAVAGGRLYVSGGFDGIRDLASAEMYDPRSNSWSSSMDAMSVPRSYHVMVSTGDKVYAIGGQERQVKDEQKPRAHQSIEAFELYCERWLPMPPMSVGRIGAAATTFQDEQGDHLIYVTGGSDGDQVLSSGEVFNPRLETWQELPPMTVPRVGHCSFAIEGRVYVVGGMDGKVVLDTYEVFDLSEKSWSLPQHLGAERAGLGSNGLVVIELSNALSPHCP</sequence>
<dbReference type="SMART" id="SM00612">
    <property type="entry name" value="Kelch"/>
    <property type="match status" value="6"/>
</dbReference>
<evidence type="ECO:0000256" key="2">
    <source>
        <dbReference type="ARBA" id="ARBA00022737"/>
    </source>
</evidence>
<accession>A0ABP0MJN1</accession>
<keyword evidence="4" id="KW-1185">Reference proteome</keyword>